<accession>A0A168BV38</accession>
<feature type="transmembrane region" description="Helical" evidence="2">
    <location>
        <begin position="288"/>
        <end position="308"/>
    </location>
</feature>
<evidence type="ECO:0000256" key="1">
    <source>
        <dbReference type="SAM" id="MobiDB-lite"/>
    </source>
</evidence>
<dbReference type="Proteomes" id="UP000242877">
    <property type="component" value="Unassembled WGS sequence"/>
</dbReference>
<feature type="compositionally biased region" description="Pro residues" evidence="1">
    <location>
        <begin position="16"/>
        <end position="27"/>
    </location>
</feature>
<sequence>MTSIHDNRGDVSPTTDAPPPAEPPPPSQELTSPRQDLQTEYEDRCPEAPSTRSASSSRPPLVSTPSNLPLHLDDLRTPNIAVPPPLPYSLRKRKWHIAIFWSLFFIDTSVQPLVLYYTLWYLTDLSDNLVFTITTCCLGGISVAEYLYRFWQLFKKGSQVRPMNARRSWLDFFQINFTVVWFILAIELIVGTVQKHPPIRLLSMPLPTVMYYFGFTYITLDVLRALGYKAPFRISSTPKGAVMPTALYPLIEDIVAVDGGGGQMYRQALRSRYLASPMFRQMLFEMNLFWAGGAIAAATLTTVLVFTLQRDAAYAVGWGLPFVWAALWTIITIPWVQWHLRREKAAWSHLTASNRDVLGSRPYQDTGTTRNTRVKNPSFERLAQALKPKGRFRRSLFEVHPWTKDTNKKDVNEKEFDIERGVSTDDNVDSHESQQAHGGLDLHGNNGQEPVPSQS</sequence>
<dbReference type="PANTHER" id="PTHR42024:SF1">
    <property type="entry name" value="AMINO ACID PERMEASE_ SLC12A DOMAIN-CONTAINING PROTEIN"/>
    <property type="match status" value="1"/>
</dbReference>
<reference evidence="3 4" key="1">
    <citation type="journal article" date="2016" name="Genome Biol. Evol.">
        <title>Divergent and convergent evolution of fungal pathogenicity.</title>
        <authorList>
            <person name="Shang Y."/>
            <person name="Xiao G."/>
            <person name="Zheng P."/>
            <person name="Cen K."/>
            <person name="Zhan S."/>
            <person name="Wang C."/>
        </authorList>
    </citation>
    <scope>NUCLEOTIDE SEQUENCE [LARGE SCALE GENOMIC DNA]</scope>
    <source>
        <strain evidence="3 4">ARSEF 7405</strain>
    </source>
</reference>
<proteinExistence type="predicted"/>
<gene>
    <name evidence="3" type="ORF">AAP_01461</name>
</gene>
<comment type="caution">
    <text evidence="3">The sequence shown here is derived from an EMBL/GenBank/DDBJ whole genome shotgun (WGS) entry which is preliminary data.</text>
</comment>
<feature type="region of interest" description="Disordered" evidence="1">
    <location>
        <begin position="413"/>
        <end position="455"/>
    </location>
</feature>
<feature type="compositionally biased region" description="Low complexity" evidence="1">
    <location>
        <begin position="47"/>
        <end position="60"/>
    </location>
</feature>
<keyword evidence="2" id="KW-0472">Membrane</keyword>
<protein>
    <submittedName>
        <fullName evidence="3">Uncharacterized protein</fullName>
    </submittedName>
</protein>
<name>A0A168BV38_9EURO</name>
<feature type="region of interest" description="Disordered" evidence="1">
    <location>
        <begin position="1"/>
        <end position="68"/>
    </location>
</feature>
<feature type="compositionally biased region" description="Basic and acidic residues" evidence="1">
    <location>
        <begin position="413"/>
        <end position="434"/>
    </location>
</feature>
<keyword evidence="2" id="KW-1133">Transmembrane helix</keyword>
<keyword evidence="4" id="KW-1185">Reference proteome</keyword>
<feature type="transmembrane region" description="Helical" evidence="2">
    <location>
        <begin position="129"/>
        <end position="148"/>
    </location>
</feature>
<evidence type="ECO:0000313" key="3">
    <source>
        <dbReference type="EMBL" id="KZZ95785.1"/>
    </source>
</evidence>
<feature type="transmembrane region" description="Helical" evidence="2">
    <location>
        <begin position="209"/>
        <end position="226"/>
    </location>
</feature>
<dbReference type="OrthoDB" id="4838853at2759"/>
<feature type="transmembrane region" description="Helical" evidence="2">
    <location>
        <begin position="169"/>
        <end position="189"/>
    </location>
</feature>
<dbReference type="VEuPathDB" id="FungiDB:AAP_01461"/>
<dbReference type="PANTHER" id="PTHR42024">
    <property type="entry name" value="AMINO ACID PERMEASE_ SLC12A DOMAIN-CONTAINING PROTEIN"/>
    <property type="match status" value="1"/>
</dbReference>
<evidence type="ECO:0000313" key="4">
    <source>
        <dbReference type="Proteomes" id="UP000242877"/>
    </source>
</evidence>
<evidence type="ECO:0000256" key="2">
    <source>
        <dbReference type="SAM" id="Phobius"/>
    </source>
</evidence>
<feature type="compositionally biased region" description="Polar residues" evidence="1">
    <location>
        <begin position="28"/>
        <end position="38"/>
    </location>
</feature>
<keyword evidence="2" id="KW-0812">Transmembrane</keyword>
<dbReference type="AlphaFoldDB" id="A0A168BV38"/>
<feature type="transmembrane region" description="Helical" evidence="2">
    <location>
        <begin position="314"/>
        <end position="336"/>
    </location>
</feature>
<dbReference type="EMBL" id="AZGZ01000004">
    <property type="protein sequence ID" value="KZZ95785.1"/>
    <property type="molecule type" value="Genomic_DNA"/>
</dbReference>
<feature type="transmembrane region" description="Helical" evidence="2">
    <location>
        <begin position="97"/>
        <end position="117"/>
    </location>
</feature>
<organism evidence="3 4">
    <name type="scientific">Ascosphaera apis ARSEF 7405</name>
    <dbReference type="NCBI Taxonomy" id="392613"/>
    <lineage>
        <taxon>Eukaryota</taxon>
        <taxon>Fungi</taxon>
        <taxon>Dikarya</taxon>
        <taxon>Ascomycota</taxon>
        <taxon>Pezizomycotina</taxon>
        <taxon>Eurotiomycetes</taxon>
        <taxon>Eurotiomycetidae</taxon>
        <taxon>Onygenales</taxon>
        <taxon>Ascosphaeraceae</taxon>
        <taxon>Ascosphaera</taxon>
    </lineage>
</organism>
<feature type="compositionally biased region" description="Polar residues" evidence="1">
    <location>
        <begin position="445"/>
        <end position="455"/>
    </location>
</feature>